<dbReference type="Gene3D" id="3.30.450.40">
    <property type="match status" value="1"/>
</dbReference>
<evidence type="ECO:0000256" key="2">
    <source>
        <dbReference type="ARBA" id="ARBA00034247"/>
    </source>
</evidence>
<organism evidence="4 5">
    <name type="scientific">Microvirga thermotolerans</name>
    <dbReference type="NCBI Taxonomy" id="2651334"/>
    <lineage>
        <taxon>Bacteria</taxon>
        <taxon>Pseudomonadati</taxon>
        <taxon>Pseudomonadota</taxon>
        <taxon>Alphaproteobacteria</taxon>
        <taxon>Hyphomicrobiales</taxon>
        <taxon>Methylobacteriaceae</taxon>
        <taxon>Microvirga</taxon>
    </lineage>
</organism>
<dbReference type="EC" id="2.7.7.65" evidence="1"/>
<dbReference type="InterPro" id="IPR043128">
    <property type="entry name" value="Rev_trsase/Diguanyl_cyclase"/>
</dbReference>
<proteinExistence type="predicted"/>
<dbReference type="Proteomes" id="UP000325614">
    <property type="component" value="Chromosome"/>
</dbReference>
<dbReference type="CDD" id="cd01949">
    <property type="entry name" value="GGDEF"/>
    <property type="match status" value="1"/>
</dbReference>
<name>A0A5P9K2L2_9HYPH</name>
<gene>
    <name evidence="4" type="ORF">GDR74_09600</name>
</gene>
<dbReference type="Gene3D" id="3.30.70.270">
    <property type="match status" value="1"/>
</dbReference>
<dbReference type="SUPFAM" id="SSF55073">
    <property type="entry name" value="Nucleotide cyclase"/>
    <property type="match status" value="1"/>
</dbReference>
<protein>
    <recommendedName>
        <fullName evidence="1">diguanylate cyclase</fullName>
        <ecNumber evidence="1">2.7.7.65</ecNumber>
    </recommendedName>
</protein>
<dbReference type="InterPro" id="IPR000160">
    <property type="entry name" value="GGDEF_dom"/>
</dbReference>
<evidence type="ECO:0000256" key="1">
    <source>
        <dbReference type="ARBA" id="ARBA00012528"/>
    </source>
</evidence>
<dbReference type="GO" id="GO:0052621">
    <property type="term" value="F:diguanylate cyclase activity"/>
    <property type="evidence" value="ECO:0007669"/>
    <property type="project" value="UniProtKB-EC"/>
</dbReference>
<dbReference type="InterPro" id="IPR003018">
    <property type="entry name" value="GAF"/>
</dbReference>
<evidence type="ECO:0000313" key="4">
    <source>
        <dbReference type="EMBL" id="QFU16464.1"/>
    </source>
</evidence>
<reference evidence="4 5" key="1">
    <citation type="submission" date="2019-10" db="EMBL/GenBank/DDBJ databases">
        <title>Isolation, Identification of Microvirga thermotolerans HR1, a novel thermophilic bacterium and Comparative Genomics of the genus Microvirga.</title>
        <authorList>
            <person name="Li J."/>
            <person name="Zhang W."/>
            <person name="Lin M."/>
            <person name="Wang J."/>
        </authorList>
    </citation>
    <scope>NUCLEOTIDE SEQUENCE [LARGE SCALE GENOMIC DNA]</scope>
    <source>
        <strain evidence="4 5">HR1</strain>
    </source>
</reference>
<comment type="catalytic activity">
    <reaction evidence="2">
        <text>2 GTP = 3',3'-c-di-GMP + 2 diphosphate</text>
        <dbReference type="Rhea" id="RHEA:24898"/>
        <dbReference type="ChEBI" id="CHEBI:33019"/>
        <dbReference type="ChEBI" id="CHEBI:37565"/>
        <dbReference type="ChEBI" id="CHEBI:58805"/>
        <dbReference type="EC" id="2.7.7.65"/>
    </reaction>
</comment>
<evidence type="ECO:0000259" key="3">
    <source>
        <dbReference type="PROSITE" id="PS50887"/>
    </source>
</evidence>
<evidence type="ECO:0000313" key="5">
    <source>
        <dbReference type="Proteomes" id="UP000325614"/>
    </source>
</evidence>
<dbReference type="EMBL" id="CP045423">
    <property type="protein sequence ID" value="QFU16464.1"/>
    <property type="molecule type" value="Genomic_DNA"/>
</dbReference>
<dbReference type="InterPro" id="IPR029016">
    <property type="entry name" value="GAF-like_dom_sf"/>
</dbReference>
<dbReference type="SUPFAM" id="SSF55781">
    <property type="entry name" value="GAF domain-like"/>
    <property type="match status" value="1"/>
</dbReference>
<dbReference type="SMART" id="SM00267">
    <property type="entry name" value="GGDEF"/>
    <property type="match status" value="1"/>
</dbReference>
<dbReference type="InterPro" id="IPR050469">
    <property type="entry name" value="Diguanylate_Cyclase"/>
</dbReference>
<accession>A0A5P9K2L2</accession>
<keyword evidence="5" id="KW-1185">Reference proteome</keyword>
<dbReference type="GO" id="GO:0005886">
    <property type="term" value="C:plasma membrane"/>
    <property type="evidence" value="ECO:0007669"/>
    <property type="project" value="TreeGrafter"/>
</dbReference>
<dbReference type="KEGG" id="mico:GDR74_09600"/>
<dbReference type="Pfam" id="PF00990">
    <property type="entry name" value="GGDEF"/>
    <property type="match status" value="1"/>
</dbReference>
<dbReference type="AlphaFoldDB" id="A0A5P9K2L2"/>
<sequence>MFAVPDPPPNEAERLDFLYSCGILDTPRDERFDRITRLASAFYEADVAYLGFVDDRYQWMKSVSADGVPPWIERERSVCQIVIASGQPLVIGDMWTDPRLKGHPVVRELPFRFYAGVPLRTDTGAVVASLCILKREPRNVEGFDIGVLSDLGALAMDELELWRRNRELARLAETDGLTGLTNRRGFDAALDRSIRRARRTGTPLSLLMLDLDHFKLLNDTLGRQAGDHALRRLGEVMRAAAQRPDDVAVRYGGEEFGLILPDTDSRGAHRVAETIRTSLAGLRLPHPLGIDGIVTASIGIASSPAETLPEPDILIAQADAALYAAKRAGRNRTAVHSAYVLS</sequence>
<dbReference type="FunFam" id="3.30.70.270:FF:000001">
    <property type="entry name" value="Diguanylate cyclase domain protein"/>
    <property type="match status" value="1"/>
</dbReference>
<dbReference type="PROSITE" id="PS50887">
    <property type="entry name" value="GGDEF"/>
    <property type="match status" value="1"/>
</dbReference>
<feature type="domain" description="GGDEF" evidence="3">
    <location>
        <begin position="202"/>
        <end position="338"/>
    </location>
</feature>
<dbReference type="SMART" id="SM00065">
    <property type="entry name" value="GAF"/>
    <property type="match status" value="1"/>
</dbReference>
<dbReference type="GO" id="GO:0043709">
    <property type="term" value="P:cell adhesion involved in single-species biofilm formation"/>
    <property type="evidence" value="ECO:0007669"/>
    <property type="project" value="TreeGrafter"/>
</dbReference>
<dbReference type="Pfam" id="PF01590">
    <property type="entry name" value="GAF"/>
    <property type="match status" value="1"/>
</dbReference>
<dbReference type="GO" id="GO:1902201">
    <property type="term" value="P:negative regulation of bacterial-type flagellum-dependent cell motility"/>
    <property type="evidence" value="ECO:0007669"/>
    <property type="project" value="TreeGrafter"/>
</dbReference>
<dbReference type="PANTHER" id="PTHR45138">
    <property type="entry name" value="REGULATORY COMPONENTS OF SENSORY TRANSDUCTION SYSTEM"/>
    <property type="match status" value="1"/>
</dbReference>
<dbReference type="PANTHER" id="PTHR45138:SF9">
    <property type="entry name" value="DIGUANYLATE CYCLASE DGCM-RELATED"/>
    <property type="match status" value="1"/>
</dbReference>
<dbReference type="RefSeq" id="WP_152586107.1">
    <property type="nucleotide sequence ID" value="NZ_CP045423.1"/>
</dbReference>
<dbReference type="InterPro" id="IPR029787">
    <property type="entry name" value="Nucleotide_cyclase"/>
</dbReference>
<dbReference type="NCBIfam" id="TIGR00254">
    <property type="entry name" value="GGDEF"/>
    <property type="match status" value="1"/>
</dbReference>